<sequence length="281" mass="29908">MGVRAGRLIARCYAAALLVASFQGSAAASNIESDALAKALRRTQAAGIVIDSKSGKVLALMGRQQRATPGSSIKPLLLEFALDHGVITSGTQVFCDLHLRIAGRNVDCTHPADRNTFNAESALAESCNRYFAELGRRFTGPSLEQALREAHLEHHSVANASAEVRELTALGLENVTVTPLELAEAYRELMLKLPAGGPVERGLRESVDYGMAHPAAVEGVSILGKTGTAQNRGETWTHGWFGGVLPGRMVVVVFVPHGDGGTAAALARQFFVAMRNAEVRQ</sequence>
<dbReference type="Gene3D" id="3.40.710.10">
    <property type="entry name" value="DD-peptidase/beta-lactamase superfamily"/>
    <property type="match status" value="2"/>
</dbReference>
<dbReference type="InterPro" id="IPR001460">
    <property type="entry name" value="PCN-bd_Tpept"/>
</dbReference>
<feature type="signal peptide" evidence="1">
    <location>
        <begin position="1"/>
        <end position="26"/>
    </location>
</feature>
<keyword evidence="3" id="KW-0132">Cell division</keyword>
<dbReference type="InterPro" id="IPR050515">
    <property type="entry name" value="Beta-lactam/transpept"/>
</dbReference>
<dbReference type="EMBL" id="JACHIP010000001">
    <property type="protein sequence ID" value="MBB5055621.1"/>
    <property type="molecule type" value="Genomic_DNA"/>
</dbReference>
<evidence type="ECO:0000259" key="2">
    <source>
        <dbReference type="Pfam" id="PF00905"/>
    </source>
</evidence>
<reference evidence="3 4" key="1">
    <citation type="submission" date="2020-08" db="EMBL/GenBank/DDBJ databases">
        <title>Genomic Encyclopedia of Type Strains, Phase IV (KMG-V): Genome sequencing to study the core and pangenomes of soil and plant-associated prokaryotes.</title>
        <authorList>
            <person name="Whitman W."/>
        </authorList>
    </citation>
    <scope>NUCLEOTIDE SEQUENCE [LARGE SCALE GENOMIC DNA]</scope>
    <source>
        <strain evidence="3 4">M8UP14</strain>
    </source>
</reference>
<dbReference type="Pfam" id="PF00905">
    <property type="entry name" value="Transpeptidase"/>
    <property type="match status" value="1"/>
</dbReference>
<feature type="domain" description="Penicillin-binding protein transpeptidase" evidence="2">
    <location>
        <begin position="48"/>
        <end position="189"/>
    </location>
</feature>
<proteinExistence type="predicted"/>
<evidence type="ECO:0000313" key="4">
    <source>
        <dbReference type="Proteomes" id="UP000540989"/>
    </source>
</evidence>
<dbReference type="PANTHER" id="PTHR30627">
    <property type="entry name" value="PEPTIDOGLYCAN D,D-TRANSPEPTIDASE"/>
    <property type="match status" value="1"/>
</dbReference>
<dbReference type="GO" id="GO:0005886">
    <property type="term" value="C:plasma membrane"/>
    <property type="evidence" value="ECO:0007669"/>
    <property type="project" value="TreeGrafter"/>
</dbReference>
<gene>
    <name evidence="3" type="ORF">HDF16_000290</name>
</gene>
<comment type="caution">
    <text evidence="3">The sequence shown here is derived from an EMBL/GenBank/DDBJ whole genome shotgun (WGS) entry which is preliminary data.</text>
</comment>
<evidence type="ECO:0000256" key="1">
    <source>
        <dbReference type="SAM" id="SignalP"/>
    </source>
</evidence>
<dbReference type="SUPFAM" id="SSF56601">
    <property type="entry name" value="beta-lactamase/transpeptidase-like"/>
    <property type="match status" value="1"/>
</dbReference>
<organism evidence="3 4">
    <name type="scientific">Granulicella aggregans</name>
    <dbReference type="NCBI Taxonomy" id="474949"/>
    <lineage>
        <taxon>Bacteria</taxon>
        <taxon>Pseudomonadati</taxon>
        <taxon>Acidobacteriota</taxon>
        <taxon>Terriglobia</taxon>
        <taxon>Terriglobales</taxon>
        <taxon>Acidobacteriaceae</taxon>
        <taxon>Granulicella</taxon>
    </lineage>
</organism>
<keyword evidence="1" id="KW-0732">Signal</keyword>
<protein>
    <submittedName>
        <fullName evidence="3">Cell division protein FtsI/penicillin-binding protein 2</fullName>
    </submittedName>
</protein>
<keyword evidence="4" id="KW-1185">Reference proteome</keyword>
<evidence type="ECO:0000313" key="3">
    <source>
        <dbReference type="EMBL" id="MBB5055621.1"/>
    </source>
</evidence>
<keyword evidence="3" id="KW-0131">Cell cycle</keyword>
<dbReference type="GO" id="GO:0071555">
    <property type="term" value="P:cell wall organization"/>
    <property type="evidence" value="ECO:0007669"/>
    <property type="project" value="TreeGrafter"/>
</dbReference>
<dbReference type="InterPro" id="IPR012338">
    <property type="entry name" value="Beta-lactam/transpept-like"/>
</dbReference>
<dbReference type="GO" id="GO:0051301">
    <property type="term" value="P:cell division"/>
    <property type="evidence" value="ECO:0007669"/>
    <property type="project" value="UniProtKB-KW"/>
</dbReference>
<dbReference type="AlphaFoldDB" id="A0A7W8E1T6"/>
<feature type="chain" id="PRO_5030938575" evidence="1">
    <location>
        <begin position="27"/>
        <end position="281"/>
    </location>
</feature>
<dbReference type="GO" id="GO:0008658">
    <property type="term" value="F:penicillin binding"/>
    <property type="evidence" value="ECO:0007669"/>
    <property type="project" value="InterPro"/>
</dbReference>
<accession>A0A7W8E1T6</accession>
<name>A0A7W8E1T6_9BACT</name>
<dbReference type="Proteomes" id="UP000540989">
    <property type="component" value="Unassembled WGS sequence"/>
</dbReference>